<keyword evidence="2" id="KW-1185">Reference proteome</keyword>
<dbReference type="EMBL" id="JASBWT010000012">
    <property type="protein sequence ID" value="KAJ9099799.1"/>
    <property type="molecule type" value="Genomic_DNA"/>
</dbReference>
<evidence type="ECO:0000313" key="2">
    <source>
        <dbReference type="Proteomes" id="UP001227268"/>
    </source>
</evidence>
<name>A0ACC2VKW7_9TREE</name>
<organism evidence="1 2">
    <name type="scientific">Naganishia friedmannii</name>
    <dbReference type="NCBI Taxonomy" id="89922"/>
    <lineage>
        <taxon>Eukaryota</taxon>
        <taxon>Fungi</taxon>
        <taxon>Dikarya</taxon>
        <taxon>Basidiomycota</taxon>
        <taxon>Agaricomycotina</taxon>
        <taxon>Tremellomycetes</taxon>
        <taxon>Filobasidiales</taxon>
        <taxon>Filobasidiaceae</taxon>
        <taxon>Naganishia</taxon>
    </lineage>
</organism>
<protein>
    <submittedName>
        <fullName evidence="1">Uncharacterized protein</fullName>
    </submittedName>
</protein>
<reference evidence="1" key="1">
    <citation type="submission" date="2023-04" db="EMBL/GenBank/DDBJ databases">
        <title>Draft Genome sequencing of Naganishia species isolated from polar environments using Oxford Nanopore Technology.</title>
        <authorList>
            <person name="Leo P."/>
            <person name="Venkateswaran K."/>
        </authorList>
    </citation>
    <scope>NUCLEOTIDE SEQUENCE</scope>
    <source>
        <strain evidence="1">MNA-CCFEE 5423</strain>
    </source>
</reference>
<dbReference type="Proteomes" id="UP001227268">
    <property type="component" value="Unassembled WGS sequence"/>
</dbReference>
<sequence>MAEKKVQKGLKIVGIVLLVFVLIFAAAVGTLFIRARRRRAQRRNTLINYLPLAEHAHVGSHERGQGGMAEGRKKSMKEKDKEAVAKHRMNLAFGVVDDDEPSQLPSLPPTQFAPSPMYVPDRPFGQNRVVNQPGRARAFESVPLHVGIPLVGRGRSENREPSSGARSAFGDPFASPSPQRPSPSKQKSLASVGSNVSKTTYKSEPTPLKSQRSLDGRAPPSLLSSSSSTTLKSQKRNPFKPIFNASGTDSSGHAGKEAAVVHAR</sequence>
<comment type="caution">
    <text evidence="1">The sequence shown here is derived from an EMBL/GenBank/DDBJ whole genome shotgun (WGS) entry which is preliminary data.</text>
</comment>
<proteinExistence type="predicted"/>
<gene>
    <name evidence="1" type="ORF">QFC21_003798</name>
</gene>
<evidence type="ECO:0000313" key="1">
    <source>
        <dbReference type="EMBL" id="KAJ9099799.1"/>
    </source>
</evidence>
<accession>A0ACC2VKW7</accession>